<dbReference type="InterPro" id="IPR017900">
    <property type="entry name" value="4Fe4S_Fe_S_CS"/>
</dbReference>
<dbReference type="Gene3D" id="1.10.1060.10">
    <property type="entry name" value="Alpha-helical ferredoxin"/>
    <property type="match status" value="1"/>
</dbReference>
<proteinExistence type="predicted"/>
<gene>
    <name evidence="8" type="ORF">ENQ35_02915</name>
</gene>
<evidence type="ECO:0000313" key="8">
    <source>
        <dbReference type="EMBL" id="HDW51673.1"/>
    </source>
</evidence>
<dbReference type="Gene3D" id="1.20.950.20">
    <property type="entry name" value="Transmembrane di-heme cytochromes, Chain C"/>
    <property type="match status" value="1"/>
</dbReference>
<feature type="transmembrane region" description="Helical" evidence="6">
    <location>
        <begin position="344"/>
        <end position="367"/>
    </location>
</feature>
<feature type="transmembrane region" description="Helical" evidence="6">
    <location>
        <begin position="116"/>
        <end position="139"/>
    </location>
</feature>
<keyword evidence="5" id="KW-0411">Iron-sulfur</keyword>
<evidence type="ECO:0000256" key="3">
    <source>
        <dbReference type="ARBA" id="ARBA00023002"/>
    </source>
</evidence>
<feature type="transmembrane region" description="Helical" evidence="6">
    <location>
        <begin position="151"/>
        <end position="172"/>
    </location>
</feature>
<feature type="domain" description="4Fe-4S ferredoxin-type" evidence="7">
    <location>
        <begin position="21"/>
        <end position="80"/>
    </location>
</feature>
<dbReference type="InterPro" id="IPR017896">
    <property type="entry name" value="4Fe4S_Fe-S-bd"/>
</dbReference>
<keyword evidence="6" id="KW-0812">Transmembrane</keyword>
<feature type="transmembrane region" description="Helical" evidence="6">
    <location>
        <begin position="282"/>
        <end position="299"/>
    </location>
</feature>
<dbReference type="AlphaFoldDB" id="A0A7C1JCB9"/>
<dbReference type="InterPro" id="IPR051460">
    <property type="entry name" value="HdrC_iron-sulfur_subunit"/>
</dbReference>
<keyword evidence="2" id="KW-0479">Metal-binding</keyword>
<dbReference type="InterPro" id="IPR036197">
    <property type="entry name" value="NarG-like_sf"/>
</dbReference>
<keyword evidence="6" id="KW-1133">Transmembrane helix</keyword>
<dbReference type="GO" id="GO:0046872">
    <property type="term" value="F:metal ion binding"/>
    <property type="evidence" value="ECO:0007669"/>
    <property type="project" value="UniProtKB-KW"/>
</dbReference>
<evidence type="ECO:0000256" key="5">
    <source>
        <dbReference type="ARBA" id="ARBA00023014"/>
    </source>
</evidence>
<organism evidence="8">
    <name type="scientific">Ammonifex degensii</name>
    <dbReference type="NCBI Taxonomy" id="42838"/>
    <lineage>
        <taxon>Bacteria</taxon>
        <taxon>Bacillati</taxon>
        <taxon>Bacillota</taxon>
        <taxon>Clostridia</taxon>
        <taxon>Thermoanaerobacterales</taxon>
        <taxon>Thermoanaerobacteraceae</taxon>
        <taxon>Ammonifex</taxon>
    </lineage>
</organism>
<evidence type="ECO:0000256" key="1">
    <source>
        <dbReference type="ARBA" id="ARBA00022485"/>
    </source>
</evidence>
<dbReference type="InterPro" id="IPR009051">
    <property type="entry name" value="Helical_ferredxn"/>
</dbReference>
<evidence type="ECO:0000256" key="6">
    <source>
        <dbReference type="SAM" id="Phobius"/>
    </source>
</evidence>
<name>A0A7C1JCB9_9THEO</name>
<keyword evidence="1" id="KW-0004">4Fe-4S</keyword>
<feature type="transmembrane region" description="Helical" evidence="6">
    <location>
        <begin position="320"/>
        <end position="338"/>
    </location>
</feature>
<evidence type="ECO:0000259" key="7">
    <source>
        <dbReference type="Pfam" id="PF13183"/>
    </source>
</evidence>
<evidence type="ECO:0000256" key="4">
    <source>
        <dbReference type="ARBA" id="ARBA00023004"/>
    </source>
</evidence>
<dbReference type="Pfam" id="PF13183">
    <property type="entry name" value="Fer4_8"/>
    <property type="match status" value="1"/>
</dbReference>
<evidence type="ECO:0000256" key="2">
    <source>
        <dbReference type="ARBA" id="ARBA00022723"/>
    </source>
</evidence>
<protein>
    <submittedName>
        <fullName evidence="8">4Fe-4S dicluster domain-containing protein</fullName>
    </submittedName>
</protein>
<reference evidence="8" key="1">
    <citation type="journal article" date="2020" name="mSystems">
        <title>Genome- and Community-Level Interaction Insights into Carbon Utilization and Element Cycling Functions of Hydrothermarchaeota in Hydrothermal Sediment.</title>
        <authorList>
            <person name="Zhou Z."/>
            <person name="Liu Y."/>
            <person name="Xu W."/>
            <person name="Pan J."/>
            <person name="Luo Z.H."/>
            <person name="Li M."/>
        </authorList>
    </citation>
    <scope>NUCLEOTIDE SEQUENCE [LARGE SCALE GENOMIC DNA]</scope>
    <source>
        <strain evidence="8">SpSt-301</strain>
    </source>
</reference>
<feature type="transmembrane region" description="Helical" evidence="6">
    <location>
        <begin position="227"/>
        <end position="246"/>
    </location>
</feature>
<comment type="caution">
    <text evidence="8">The sequence shown here is derived from an EMBL/GenBank/DDBJ whole genome shotgun (WGS) entry which is preliminary data.</text>
</comment>
<accession>A0A7C1JCB9</accession>
<dbReference type="GO" id="GO:0016491">
    <property type="term" value="F:oxidoreductase activity"/>
    <property type="evidence" value="ECO:0007669"/>
    <property type="project" value="UniProtKB-KW"/>
</dbReference>
<dbReference type="PANTHER" id="PTHR43255:SF1">
    <property type="entry name" value="IRON-SULFUR-BINDING OXIDOREDUCTASE FADF-RELATED"/>
    <property type="match status" value="1"/>
</dbReference>
<dbReference type="PANTHER" id="PTHR43255">
    <property type="entry name" value="IRON-SULFUR-BINDING OXIDOREDUCTASE FADF-RELATED-RELATED"/>
    <property type="match status" value="1"/>
</dbReference>
<keyword evidence="6" id="KW-0472">Membrane</keyword>
<dbReference type="SUPFAM" id="SSF103501">
    <property type="entry name" value="Respiratory nitrate reductase 1 gamma chain"/>
    <property type="match status" value="1"/>
</dbReference>
<sequence>MATKVNPNFARTLQKFGANTASYCYHCGNCTVVCPLSTDENQFPRRFMRYAQLGMEDKITNAAEPWLCYFCGDCQRLCPRQANPGEVMMTMRRYLTSLYDWTGLSLKLYTSKTSEWLAVAGLFLATLILVFLVQGGASTEHTELHRFVPRYLLQIGGILLGLGLAGMLALNIRRMHGFIMNSGQYGGYVKIPASLYIKELGTFLYHFLTQNRFSQCPTSRARYIKHLLLVWGFLVLFGYAGLFVLIEIIKESLHAGIVTGLKIAFVTGSPHLLFPALHPIRLLEYAATIAILYVVLDSLNGRLVKKEPLHQNSHSTDWTLLFLVGGTIVTGFLTHIFRNLDLPLATYYTFALHLAFIVPMFVVGALFTKWAHAVYRPLALYFLKVKESAAKLL</sequence>
<keyword evidence="4" id="KW-0408">Iron</keyword>
<dbReference type="GO" id="GO:0005886">
    <property type="term" value="C:plasma membrane"/>
    <property type="evidence" value="ECO:0007669"/>
    <property type="project" value="TreeGrafter"/>
</dbReference>
<dbReference type="EMBL" id="DSMV01000176">
    <property type="protein sequence ID" value="HDW51673.1"/>
    <property type="molecule type" value="Genomic_DNA"/>
</dbReference>
<dbReference type="PROSITE" id="PS00198">
    <property type="entry name" value="4FE4S_FER_1"/>
    <property type="match status" value="1"/>
</dbReference>
<keyword evidence="3" id="KW-0560">Oxidoreductase</keyword>
<dbReference type="SUPFAM" id="SSF46548">
    <property type="entry name" value="alpha-helical ferredoxin"/>
    <property type="match status" value="1"/>
</dbReference>
<dbReference type="GO" id="GO:0051539">
    <property type="term" value="F:4 iron, 4 sulfur cluster binding"/>
    <property type="evidence" value="ECO:0007669"/>
    <property type="project" value="UniProtKB-KW"/>
</dbReference>